<dbReference type="RefSeq" id="WP_377065249.1">
    <property type="nucleotide sequence ID" value="NZ_JBHSJJ010000007.1"/>
</dbReference>
<gene>
    <name evidence="3" type="ORF">ACFPFU_13290</name>
</gene>
<reference evidence="4" key="1">
    <citation type="journal article" date="2019" name="Int. J. Syst. Evol. Microbiol.">
        <title>The Global Catalogue of Microorganisms (GCM) 10K type strain sequencing project: providing services to taxonomists for standard genome sequencing and annotation.</title>
        <authorList>
            <consortium name="The Broad Institute Genomics Platform"/>
            <consortium name="The Broad Institute Genome Sequencing Center for Infectious Disease"/>
            <person name="Wu L."/>
            <person name="Ma J."/>
        </authorList>
    </citation>
    <scope>NUCLEOTIDE SEQUENCE [LARGE SCALE GENOMIC DNA]</scope>
    <source>
        <strain evidence="4">CGMCC 4.7466</strain>
    </source>
</reference>
<evidence type="ECO:0000259" key="2">
    <source>
        <dbReference type="Pfam" id="PF08239"/>
    </source>
</evidence>
<comment type="caution">
    <text evidence="3">The sequence shown here is derived from an EMBL/GenBank/DDBJ whole genome shotgun (WGS) entry which is preliminary data.</text>
</comment>
<dbReference type="PANTHER" id="PTHR21666">
    <property type="entry name" value="PEPTIDASE-RELATED"/>
    <property type="match status" value="1"/>
</dbReference>
<protein>
    <submittedName>
        <fullName evidence="3">Peptidoglycan DD-metalloendopeptidase family protein</fullName>
    </submittedName>
</protein>
<name>A0ABV9T1R7_9BACT</name>
<organism evidence="3 4">
    <name type="scientific">Negadavirga shengliensis</name>
    <dbReference type="NCBI Taxonomy" id="1389218"/>
    <lineage>
        <taxon>Bacteria</taxon>
        <taxon>Pseudomonadati</taxon>
        <taxon>Bacteroidota</taxon>
        <taxon>Cytophagia</taxon>
        <taxon>Cytophagales</taxon>
        <taxon>Cyclobacteriaceae</taxon>
        <taxon>Negadavirga</taxon>
    </lineage>
</organism>
<keyword evidence="4" id="KW-1185">Reference proteome</keyword>
<proteinExistence type="predicted"/>
<dbReference type="Pfam" id="PF08239">
    <property type="entry name" value="SH3_3"/>
    <property type="match status" value="1"/>
</dbReference>
<dbReference type="InterPro" id="IPR016047">
    <property type="entry name" value="M23ase_b-sheet_dom"/>
</dbReference>
<dbReference type="EMBL" id="JBHSJJ010000007">
    <property type="protein sequence ID" value="MFC4872665.1"/>
    <property type="molecule type" value="Genomic_DNA"/>
</dbReference>
<accession>A0ABV9T1R7</accession>
<dbReference type="CDD" id="cd12797">
    <property type="entry name" value="M23_peptidase"/>
    <property type="match status" value="1"/>
</dbReference>
<feature type="domain" description="SH3b" evidence="2">
    <location>
        <begin position="330"/>
        <end position="377"/>
    </location>
</feature>
<dbReference type="InterPro" id="IPR011055">
    <property type="entry name" value="Dup_hybrid_motif"/>
</dbReference>
<dbReference type="PANTHER" id="PTHR21666:SF268">
    <property type="entry name" value="PEPTIDASE M23 DOMAIN-CONTAINING PROTEIN"/>
    <property type="match status" value="1"/>
</dbReference>
<dbReference type="Gene3D" id="2.70.70.10">
    <property type="entry name" value="Glucose Permease (Domain IIA)"/>
    <property type="match status" value="1"/>
</dbReference>
<dbReference type="Proteomes" id="UP001595818">
    <property type="component" value="Unassembled WGS sequence"/>
</dbReference>
<evidence type="ECO:0000259" key="1">
    <source>
        <dbReference type="Pfam" id="PF01551"/>
    </source>
</evidence>
<dbReference type="PROSITE" id="PS51257">
    <property type="entry name" value="PROKAR_LIPOPROTEIN"/>
    <property type="match status" value="1"/>
</dbReference>
<dbReference type="SUPFAM" id="SSF51261">
    <property type="entry name" value="Duplicated hybrid motif"/>
    <property type="match status" value="1"/>
</dbReference>
<sequence>MFSTRIINGFFAFFAALIVSCNGFKVDRLLTKESPYEKYLHAIESSDIRDYAMVFDWKQEGIEVLKTQLNVDLPYTEVTYFDPKTPKAQLWRYEVEEGSQISIWVNAFSDNITSFFIDVFDVIPGEEFKRIHYAEDSGYVNYEVKSSGIHALRIQPELFRGGALELQINYQGILAFPIPGKTSRNIDSFWGDPRDGDARKHEGIDVFAPRGTPVLAVTDGRISRVGNNRLGGKVVWLFDSKRGYSQYYAHLDSQAVSPGQRIAEGDTIGFVGNTGNAITTAPHLHFGIYKTRRGAVNPLPFVLDRRSLEPLARADTAGVGRMGIVAASLANIRTQPGTHSSKLGGFERSTLLQMEGKTHGWYRVSLPDGRKGYIHEGLANSIDEPLGKIEINPQTIIKTAWEEGESLSGNLFTGEARIWGTFENQYFVETPLGLRGWINAD</sequence>
<feature type="domain" description="M23ase beta-sheet core" evidence="1">
    <location>
        <begin position="200"/>
        <end position="298"/>
    </location>
</feature>
<evidence type="ECO:0000313" key="4">
    <source>
        <dbReference type="Proteomes" id="UP001595818"/>
    </source>
</evidence>
<evidence type="ECO:0000313" key="3">
    <source>
        <dbReference type="EMBL" id="MFC4872665.1"/>
    </source>
</evidence>
<dbReference type="InterPro" id="IPR050570">
    <property type="entry name" value="Cell_wall_metabolism_enzyme"/>
</dbReference>
<dbReference type="Pfam" id="PF01551">
    <property type="entry name" value="Peptidase_M23"/>
    <property type="match status" value="1"/>
</dbReference>
<dbReference type="InterPro" id="IPR003646">
    <property type="entry name" value="SH3-like_bac-type"/>
</dbReference>
<dbReference type="Gene3D" id="2.30.30.40">
    <property type="entry name" value="SH3 Domains"/>
    <property type="match status" value="1"/>
</dbReference>